<dbReference type="KEGG" id="kfa:Q73A0000_09040"/>
<dbReference type="RefSeq" id="WP_193810667.1">
    <property type="nucleotide sequence ID" value="NZ_CP040442.1"/>
</dbReference>
<dbReference type="InterPro" id="IPR026444">
    <property type="entry name" value="Secre_tail"/>
</dbReference>
<evidence type="ECO:0000259" key="3">
    <source>
        <dbReference type="Pfam" id="PF18962"/>
    </source>
</evidence>
<protein>
    <submittedName>
        <fullName evidence="4">T9SS type A sorting domain-containing protein</fullName>
    </submittedName>
</protein>
<feature type="domain" description="Secretion system C-terminal sorting" evidence="3">
    <location>
        <begin position="361"/>
        <end position="426"/>
    </location>
</feature>
<evidence type="ECO:0000313" key="4">
    <source>
        <dbReference type="EMBL" id="QOW10502.1"/>
    </source>
</evidence>
<evidence type="ECO:0000256" key="2">
    <source>
        <dbReference type="SAM" id="SignalP"/>
    </source>
</evidence>
<keyword evidence="1 2" id="KW-0732">Signal</keyword>
<evidence type="ECO:0000313" key="5">
    <source>
        <dbReference type="Proteomes" id="UP000594195"/>
    </source>
</evidence>
<dbReference type="AlphaFoldDB" id="A0A7M2YAR2"/>
<gene>
    <name evidence="4" type="ORF">Q73A0000_09040</name>
</gene>
<proteinExistence type="predicted"/>
<dbReference type="Pfam" id="PF18962">
    <property type="entry name" value="Por_Secre_tail"/>
    <property type="match status" value="1"/>
</dbReference>
<dbReference type="EMBL" id="CP040442">
    <property type="protein sequence ID" value="QOW10502.1"/>
    <property type="molecule type" value="Genomic_DNA"/>
</dbReference>
<dbReference type="Proteomes" id="UP000594195">
    <property type="component" value="Chromosome"/>
</dbReference>
<accession>A0A7M2YAR2</accession>
<evidence type="ECO:0000256" key="1">
    <source>
        <dbReference type="ARBA" id="ARBA00022729"/>
    </source>
</evidence>
<feature type="chain" id="PRO_5032650765" evidence="2">
    <location>
        <begin position="20"/>
        <end position="430"/>
    </location>
</feature>
<name>A0A7M2YAR2_9FLAO</name>
<sequence length="430" mass="44665">MKKFYAIALGVCSIALANAQVSDLGSYVQVSDISNTGVAVGNVYGSAFFMWSEANSGTIIGEAGANGVSGNCNISADGSVISMAIPNPANQDKEEAVLYTVADQSLQFLGHLGFSSGADTSSAWGMSSDGKNIVGFAWNTSSKGEGVFWKDGAATTGLGSTVPTRSSRADAVSADGSVIVGWQDASNGVRQGAIWKNGVQELLKDNDGNVLGAASAVSADGKTVVGIKNETGEGYIWNETDGTIFLSSDDPYFITSMSGISDDGKVAIGLSFDPTTSILLGEGFIWTKEGGKVNLNDYVTAADFDDLDIVFSVPTGISPDGKYVGGIGANFIEGDAKGFLIKLPETALASGEIVKSAKMSVYPNPVKDILTITTLDKVESATVYSATGQVVFTAKNIVNKQINLSSLAKGVYFLQVQTDKGLQSVKLMKN</sequence>
<organism evidence="4 5">
    <name type="scientific">Kaistella flava</name>
    <name type="common">ex Peng et al. 2021</name>
    <dbReference type="NCBI Taxonomy" id="2038776"/>
    <lineage>
        <taxon>Bacteria</taxon>
        <taxon>Pseudomonadati</taxon>
        <taxon>Bacteroidota</taxon>
        <taxon>Flavobacteriia</taxon>
        <taxon>Flavobacteriales</taxon>
        <taxon>Weeksellaceae</taxon>
        <taxon>Chryseobacterium group</taxon>
        <taxon>Kaistella</taxon>
    </lineage>
</organism>
<keyword evidence="5" id="KW-1185">Reference proteome</keyword>
<dbReference type="NCBIfam" id="TIGR04183">
    <property type="entry name" value="Por_Secre_tail"/>
    <property type="match status" value="1"/>
</dbReference>
<reference evidence="4 5" key="1">
    <citation type="submission" date="2019-05" db="EMBL/GenBank/DDBJ databases">
        <title>Chryseobacterium sp. isolated from King George Island, maritime Antarctica.</title>
        <authorList>
            <person name="Peng X."/>
        </authorList>
    </citation>
    <scope>NUCLEOTIDE SEQUENCE [LARGE SCALE GENOMIC DNA]</scope>
    <source>
        <strain evidence="4 5">7-3A</strain>
    </source>
</reference>
<feature type="signal peptide" evidence="2">
    <location>
        <begin position="1"/>
        <end position="19"/>
    </location>
</feature>